<keyword evidence="8" id="KW-0449">Lipoprotein</keyword>
<gene>
    <name evidence="12" type="ORF">C8035_v008276</name>
</gene>
<evidence type="ECO:0000256" key="6">
    <source>
        <dbReference type="ARBA" id="ARBA00022729"/>
    </source>
</evidence>
<comment type="caution">
    <text evidence="9">Lacks conserved residue(s) required for the propagation of feature annotation.</text>
</comment>
<keyword evidence="4" id="KW-0964">Secreted</keyword>
<keyword evidence="9" id="KW-0479">Metal-binding</keyword>
<evidence type="ECO:0000256" key="5">
    <source>
        <dbReference type="ARBA" id="ARBA00022622"/>
    </source>
</evidence>
<protein>
    <recommendedName>
        <fullName evidence="11">CFEM domain-containing protein</fullName>
    </recommendedName>
</protein>
<dbReference type="AlphaFoldDB" id="A0A4R8QCS8"/>
<evidence type="ECO:0000256" key="2">
    <source>
        <dbReference type="ARBA" id="ARBA00004613"/>
    </source>
</evidence>
<evidence type="ECO:0000256" key="1">
    <source>
        <dbReference type="ARBA" id="ARBA00004589"/>
    </source>
</evidence>
<comment type="caution">
    <text evidence="12">The sequence shown here is derived from an EMBL/GenBank/DDBJ whole genome shotgun (WGS) entry which is preliminary data.</text>
</comment>
<comment type="similarity">
    <text evidence="3">Belongs to the RBT5 family.</text>
</comment>
<keyword evidence="6 10" id="KW-0732">Signal</keyword>
<evidence type="ECO:0000256" key="8">
    <source>
        <dbReference type="ARBA" id="ARBA00023288"/>
    </source>
</evidence>
<evidence type="ECO:0000256" key="7">
    <source>
        <dbReference type="ARBA" id="ARBA00023157"/>
    </source>
</evidence>
<dbReference type="EMBL" id="QAPG01000031">
    <property type="protein sequence ID" value="TDZ36531.1"/>
    <property type="molecule type" value="Genomic_DNA"/>
</dbReference>
<proteinExistence type="inferred from homology"/>
<dbReference type="GO" id="GO:0005576">
    <property type="term" value="C:extracellular region"/>
    <property type="evidence" value="ECO:0007669"/>
    <property type="project" value="UniProtKB-SubCell"/>
</dbReference>
<feature type="domain" description="CFEM" evidence="11">
    <location>
        <begin position="1"/>
        <end position="115"/>
    </location>
</feature>
<feature type="binding site" description="axial binding residue" evidence="9">
    <location>
        <position position="47"/>
    </location>
    <ligand>
        <name>heme</name>
        <dbReference type="ChEBI" id="CHEBI:30413"/>
    </ligand>
    <ligandPart>
        <name>Fe</name>
        <dbReference type="ChEBI" id="CHEBI:18248"/>
    </ligandPart>
</feature>
<dbReference type="Pfam" id="PF05730">
    <property type="entry name" value="CFEM"/>
    <property type="match status" value="1"/>
</dbReference>
<keyword evidence="5" id="KW-0472">Membrane</keyword>
<dbReference type="GO" id="GO:0046872">
    <property type="term" value="F:metal ion binding"/>
    <property type="evidence" value="ECO:0007669"/>
    <property type="project" value="UniProtKB-UniRule"/>
</dbReference>
<dbReference type="Proteomes" id="UP000295083">
    <property type="component" value="Unassembled WGS sequence"/>
</dbReference>
<keyword evidence="5" id="KW-0336">GPI-anchor</keyword>
<feature type="disulfide bond" evidence="9">
    <location>
        <begin position="43"/>
        <end position="50"/>
    </location>
</feature>
<sequence length="151" mass="14800">MKYTIATVLLAAFATAKTIDELVEAIPTCAVTCIRDAAQTVNCDVADFKCSCGKVNELTPSVVSCLSKSSCTADEQTNVLLTAQQICVQVASGDTATGGVTAAAATPTSNEAVVTSSAGAAAATTSSPGAAGRVQAAGWAGAIAAVAALVL</sequence>
<evidence type="ECO:0000313" key="13">
    <source>
        <dbReference type="Proteomes" id="UP000295083"/>
    </source>
</evidence>
<dbReference type="PROSITE" id="PS52012">
    <property type="entry name" value="CFEM"/>
    <property type="match status" value="1"/>
</dbReference>
<dbReference type="InterPro" id="IPR008427">
    <property type="entry name" value="Extracellular_membr_CFEM_dom"/>
</dbReference>
<organism evidence="12 13">
    <name type="scientific">Colletotrichum spinosum</name>
    <dbReference type="NCBI Taxonomy" id="1347390"/>
    <lineage>
        <taxon>Eukaryota</taxon>
        <taxon>Fungi</taxon>
        <taxon>Dikarya</taxon>
        <taxon>Ascomycota</taxon>
        <taxon>Pezizomycotina</taxon>
        <taxon>Sordariomycetes</taxon>
        <taxon>Hypocreomycetidae</taxon>
        <taxon>Glomerellales</taxon>
        <taxon>Glomerellaceae</taxon>
        <taxon>Colletotrichum</taxon>
        <taxon>Colletotrichum orbiculare species complex</taxon>
    </lineage>
</organism>
<evidence type="ECO:0000256" key="9">
    <source>
        <dbReference type="PROSITE-ProRule" id="PRU01356"/>
    </source>
</evidence>
<accession>A0A4R8QCS8</accession>
<reference evidence="12 13" key="1">
    <citation type="submission" date="2018-11" db="EMBL/GenBank/DDBJ databases">
        <title>Genome sequence and assembly of Colletotrichum spinosum.</title>
        <authorList>
            <person name="Gan P."/>
            <person name="Shirasu K."/>
        </authorList>
    </citation>
    <scope>NUCLEOTIDE SEQUENCE [LARGE SCALE GENOMIC DNA]</scope>
    <source>
        <strain evidence="12 13">CBS 515.97</strain>
    </source>
</reference>
<evidence type="ECO:0000313" key="12">
    <source>
        <dbReference type="EMBL" id="TDZ36531.1"/>
    </source>
</evidence>
<feature type="signal peptide" evidence="10">
    <location>
        <begin position="1"/>
        <end position="25"/>
    </location>
</feature>
<keyword evidence="9" id="KW-0349">Heme</keyword>
<dbReference type="GO" id="GO:0098552">
    <property type="term" value="C:side of membrane"/>
    <property type="evidence" value="ECO:0007669"/>
    <property type="project" value="UniProtKB-KW"/>
</dbReference>
<comment type="subcellular location">
    <subcellularLocation>
        <location evidence="1">Membrane</location>
        <topology evidence="1">Lipid-anchor</topology>
        <topology evidence="1">GPI-anchor</topology>
    </subcellularLocation>
    <subcellularLocation>
        <location evidence="2">Secreted</location>
    </subcellularLocation>
</comment>
<keyword evidence="9" id="KW-0408">Iron</keyword>
<name>A0A4R8QCS8_9PEZI</name>
<keyword evidence="13" id="KW-1185">Reference proteome</keyword>
<evidence type="ECO:0000256" key="3">
    <source>
        <dbReference type="ARBA" id="ARBA00010031"/>
    </source>
</evidence>
<keyword evidence="7 9" id="KW-1015">Disulfide bond</keyword>
<feature type="chain" id="PRO_5021014179" description="CFEM domain-containing protein" evidence="10">
    <location>
        <begin position="26"/>
        <end position="151"/>
    </location>
</feature>
<keyword evidence="5" id="KW-0325">Glycoprotein</keyword>
<evidence type="ECO:0000256" key="10">
    <source>
        <dbReference type="SAM" id="SignalP"/>
    </source>
</evidence>
<evidence type="ECO:0000259" key="11">
    <source>
        <dbReference type="PROSITE" id="PS52012"/>
    </source>
</evidence>
<evidence type="ECO:0000256" key="4">
    <source>
        <dbReference type="ARBA" id="ARBA00022525"/>
    </source>
</evidence>